<dbReference type="Gene3D" id="3.40.50.300">
    <property type="entry name" value="P-loop containing nucleotide triphosphate hydrolases"/>
    <property type="match status" value="1"/>
</dbReference>
<dbReference type="Gene3D" id="1.25.40.20">
    <property type="entry name" value="Ankyrin repeat-containing domain"/>
    <property type="match status" value="1"/>
</dbReference>
<name>A0A364L9L2_TALAM</name>
<feature type="domain" description="GPI inositol-deacylase winged helix" evidence="3">
    <location>
        <begin position="494"/>
        <end position="580"/>
    </location>
</feature>
<feature type="repeat" description="ANK" evidence="2">
    <location>
        <begin position="972"/>
        <end position="1001"/>
    </location>
</feature>
<keyword evidence="2" id="KW-0040">ANK repeat</keyword>
<sequence>MDPLSVTASVIAVIQITSVISTHCMNYVKSARNTKSLILRLVQELGGLQIVLRTLEELTQRGTHVLQNGEDSDAEEKSYLLPTLHKLCQLEYVFEECLRKLEQLERDIMPTSQANLTKKESFLRALHWPLKEAYMRNIMDDINHYISLFSLALTLDETDNILEIREKTFETHSMVKYLHSQKDEEIRREHGEKIVKWLSAPNASFDHTHALRMKTENTGSWLIDNYRYQEWKRTAGSSFWMYGIAGCGKTILSSTVIEDLSKYSSQDMSIAVAYFYFKGDDNDKKSSSGMLRALLKQLFDRGKRTSNVFEQLIEDGDQQASPEQLLSTLRDLISEFRDVYIVLDALDECQDLQDLFDILEEFEKWTVQMHLIFTSRELMNIKDFFESMNMDKISMRLSAEVVKQDIRIYIRDRLRTDRDLKRWRNHPNVQEEIEQPLIEKSDGMFLWVRYQLTSLVRCRNPPGLRQALETMPKGLNNTYAQILSRISDDDFEFAIRILSWLLFSLRPLSIEELAELVALDLKAESFHDIERYWETAEVLNICPNLLTTIEEYDHENGSEPRVLVRLAHISIREYLLSSDILTGNAAMFGIREPNAHALITNCCLMYMPLIKDDAVSAAGESLPLAIYAVENWLYHYEKVPEGMAKIHELALDFFVHKKELMLENKEVDIKNEQVLKDALRAAYLPTVLPKDKAGTTKLLLQFGADFTGDGKFATVLNAASYFGLDDFVQNELYEDVDVNARGGYYETALQAAVAGRHDRHFFEMSRHFWPTRWSRPGYILEQKTPTTVQILLKHGADPNICGGEVGSSLLASCYNGDLPCVKLLLAQGADPTYGVNGNDDWKKSCLAAACRSADIRIVKLLMDYGARADSSMALCSAVRSKDIEIIRHLLENGANPNSERYQDETPLQIACSNEQPKVVELLLQYGASISSGGGRFGFPLQLTAATFGSVETLKVLVANGANVNQRGGAFGTSLHTAAHFGDVEMVDYLISQGADIHAEGVMFKSALRHALGNAYTDIFVLLLKKGADMQTPGGRYGETLRQILAAVPENKSEIWFKTFESANPQFPSEYLCAVVKKGDSWQDIDNIVVDDRGNVTGTEASKWDCVLTHKSD</sequence>
<evidence type="ECO:0000256" key="2">
    <source>
        <dbReference type="PROSITE-ProRule" id="PRU00023"/>
    </source>
</evidence>
<feature type="repeat" description="ANK" evidence="2">
    <location>
        <begin position="869"/>
        <end position="901"/>
    </location>
</feature>
<dbReference type="PANTHER" id="PTHR10039">
    <property type="entry name" value="AMELOGENIN"/>
    <property type="match status" value="1"/>
</dbReference>
<dbReference type="PANTHER" id="PTHR10039:SF16">
    <property type="entry name" value="GPI INOSITOL-DEACYLASE"/>
    <property type="match status" value="1"/>
</dbReference>
<protein>
    <submittedName>
        <fullName evidence="5">Uncharacterized protein</fullName>
    </submittedName>
</protein>
<dbReference type="GeneID" id="63797714"/>
<dbReference type="STRING" id="1196081.A0A364L9L2"/>
<dbReference type="InterPro" id="IPR054471">
    <property type="entry name" value="GPIID_WHD"/>
</dbReference>
<dbReference type="PROSITE" id="PS50297">
    <property type="entry name" value="ANK_REP_REGION"/>
    <property type="match status" value="2"/>
</dbReference>
<gene>
    <name evidence="5" type="ORF">BHQ10_008500</name>
</gene>
<dbReference type="OrthoDB" id="4772757at2759"/>
<dbReference type="Pfam" id="PF24883">
    <property type="entry name" value="NPHP3_N"/>
    <property type="match status" value="1"/>
</dbReference>
<keyword evidence="6" id="KW-1185">Reference proteome</keyword>
<dbReference type="AlphaFoldDB" id="A0A364L9L2"/>
<evidence type="ECO:0000256" key="1">
    <source>
        <dbReference type="ARBA" id="ARBA00022737"/>
    </source>
</evidence>
<keyword evidence="1" id="KW-0677">Repeat</keyword>
<dbReference type="Proteomes" id="UP000249363">
    <property type="component" value="Unassembled WGS sequence"/>
</dbReference>
<dbReference type="PROSITE" id="PS50088">
    <property type="entry name" value="ANK_REPEAT"/>
    <property type="match status" value="3"/>
</dbReference>
<evidence type="ECO:0000313" key="6">
    <source>
        <dbReference type="Proteomes" id="UP000249363"/>
    </source>
</evidence>
<dbReference type="Pfam" id="PF12796">
    <property type="entry name" value="Ank_2"/>
    <property type="match status" value="3"/>
</dbReference>
<evidence type="ECO:0000259" key="3">
    <source>
        <dbReference type="Pfam" id="PF22939"/>
    </source>
</evidence>
<dbReference type="SMART" id="SM00248">
    <property type="entry name" value="ANK"/>
    <property type="match status" value="9"/>
</dbReference>
<evidence type="ECO:0000259" key="4">
    <source>
        <dbReference type="Pfam" id="PF24883"/>
    </source>
</evidence>
<dbReference type="InterPro" id="IPR027417">
    <property type="entry name" value="P-loop_NTPase"/>
</dbReference>
<reference evidence="5 6" key="1">
    <citation type="journal article" date="2017" name="Biotechnol. Biofuels">
        <title>Differential beta-glucosidase expression as a function of carbon source availability in Talaromyces amestolkiae: a genomic and proteomic approach.</title>
        <authorList>
            <person name="de Eugenio L.I."/>
            <person name="Mendez-Liter J.A."/>
            <person name="Nieto-Dominguez M."/>
            <person name="Alonso L."/>
            <person name="Gil-Munoz J."/>
            <person name="Barriuso J."/>
            <person name="Prieto A."/>
            <person name="Martinez M.J."/>
        </authorList>
    </citation>
    <scope>NUCLEOTIDE SEQUENCE [LARGE SCALE GENOMIC DNA]</scope>
    <source>
        <strain evidence="5 6">CIB</strain>
    </source>
</reference>
<accession>A0A364L9L2</accession>
<feature type="domain" description="Nephrocystin 3-like N-terminal" evidence="4">
    <location>
        <begin position="217"/>
        <end position="376"/>
    </location>
</feature>
<evidence type="ECO:0000313" key="5">
    <source>
        <dbReference type="EMBL" id="RAO72488.1"/>
    </source>
</evidence>
<dbReference type="EMBL" id="MIKG01000019">
    <property type="protein sequence ID" value="RAO72488.1"/>
    <property type="molecule type" value="Genomic_DNA"/>
</dbReference>
<organism evidence="5 6">
    <name type="scientific">Talaromyces amestolkiae</name>
    <dbReference type="NCBI Taxonomy" id="1196081"/>
    <lineage>
        <taxon>Eukaryota</taxon>
        <taxon>Fungi</taxon>
        <taxon>Dikarya</taxon>
        <taxon>Ascomycota</taxon>
        <taxon>Pezizomycotina</taxon>
        <taxon>Eurotiomycetes</taxon>
        <taxon>Eurotiomycetidae</taxon>
        <taxon>Eurotiales</taxon>
        <taxon>Trichocomaceae</taxon>
        <taxon>Talaromyces</taxon>
        <taxon>Talaromyces sect. Talaromyces</taxon>
    </lineage>
</organism>
<dbReference type="RefSeq" id="XP_040737002.1">
    <property type="nucleotide sequence ID" value="XM_040881313.1"/>
</dbReference>
<dbReference type="SUPFAM" id="SSF48403">
    <property type="entry name" value="Ankyrin repeat"/>
    <property type="match status" value="1"/>
</dbReference>
<proteinExistence type="predicted"/>
<dbReference type="InterPro" id="IPR002110">
    <property type="entry name" value="Ankyrin_rpt"/>
</dbReference>
<dbReference type="SUPFAM" id="SSF52540">
    <property type="entry name" value="P-loop containing nucleoside triphosphate hydrolases"/>
    <property type="match status" value="1"/>
</dbReference>
<dbReference type="Pfam" id="PF22939">
    <property type="entry name" value="WHD_GPIID"/>
    <property type="match status" value="1"/>
</dbReference>
<comment type="caution">
    <text evidence="5">The sequence shown here is derived from an EMBL/GenBank/DDBJ whole genome shotgun (WGS) entry which is preliminary data.</text>
</comment>
<dbReference type="InterPro" id="IPR056884">
    <property type="entry name" value="NPHP3-like_N"/>
</dbReference>
<feature type="repeat" description="ANK" evidence="2">
    <location>
        <begin position="902"/>
        <end position="934"/>
    </location>
</feature>
<dbReference type="InterPro" id="IPR036770">
    <property type="entry name" value="Ankyrin_rpt-contain_sf"/>
</dbReference>